<reference evidence="3 4" key="1">
    <citation type="submission" date="2016-12" db="EMBL/GenBank/DDBJ databases">
        <title>Trade-off between light-utilization and light-protection in marine flavobacteria.</title>
        <authorList>
            <person name="Kumagai Y."/>
            <person name="Yoshizawa S."/>
            <person name="Kogure K."/>
            <person name="Iwasaki W."/>
        </authorList>
    </citation>
    <scope>NUCLEOTIDE SEQUENCE [LARGE SCALE GENOMIC DNA]</scope>
    <source>
        <strain evidence="3 4">KCTC 22729</strain>
    </source>
</reference>
<evidence type="ECO:0000259" key="2">
    <source>
        <dbReference type="Pfam" id="PF12729"/>
    </source>
</evidence>
<sequence>MNFYDKIKWVLGILMVFVLIITTNLLDRNNFVRVKDSVVSIYEDRLIANDLIFEISNSIKQKEIAIVTSNADFFKVANESENNNIEFSIERYEKTKLTPEERTVFDQFKANFDKLKTKESQFVQNGMEDKSNLLKLLFEIDENLHDLNKIQLNEGRRQMSISQKAIDTVELFTQIEIYLLVFLAIVVQVIVMYNPKKEKSK</sequence>
<gene>
    <name evidence="3" type="ORF">BTO13_10590</name>
</gene>
<feature type="transmembrane region" description="Helical" evidence="1">
    <location>
        <begin position="177"/>
        <end position="195"/>
    </location>
</feature>
<evidence type="ECO:0000313" key="3">
    <source>
        <dbReference type="EMBL" id="PQJ75647.1"/>
    </source>
</evidence>
<name>A0A2S7WDH1_9FLAO</name>
<dbReference type="InterPro" id="IPR024478">
    <property type="entry name" value="HlyB_4HB_MCP"/>
</dbReference>
<feature type="domain" description="Chemotaxis methyl-accepting receptor HlyB-like 4HB MCP" evidence="2">
    <location>
        <begin position="8"/>
        <end position="132"/>
    </location>
</feature>
<dbReference type="Pfam" id="PF12729">
    <property type="entry name" value="4HB_MCP_1"/>
    <property type="match status" value="1"/>
</dbReference>
<dbReference type="AlphaFoldDB" id="A0A2S7WDH1"/>
<accession>A0A2S7WDH1</accession>
<keyword evidence="1" id="KW-0472">Membrane</keyword>
<comment type="caution">
    <text evidence="3">The sequence shown here is derived from an EMBL/GenBank/DDBJ whole genome shotgun (WGS) entry which is preliminary data.</text>
</comment>
<dbReference type="Proteomes" id="UP000237608">
    <property type="component" value="Unassembled WGS sequence"/>
</dbReference>
<feature type="transmembrane region" description="Helical" evidence="1">
    <location>
        <begin position="7"/>
        <end position="26"/>
    </location>
</feature>
<evidence type="ECO:0000256" key="1">
    <source>
        <dbReference type="SAM" id="Phobius"/>
    </source>
</evidence>
<dbReference type="OrthoDB" id="979566at2"/>
<dbReference type="EMBL" id="MSCL01000001">
    <property type="protein sequence ID" value="PQJ75647.1"/>
    <property type="molecule type" value="Genomic_DNA"/>
</dbReference>
<organism evidence="3 4">
    <name type="scientific">Polaribacter gangjinensis</name>
    <dbReference type="NCBI Taxonomy" id="574710"/>
    <lineage>
        <taxon>Bacteria</taxon>
        <taxon>Pseudomonadati</taxon>
        <taxon>Bacteroidota</taxon>
        <taxon>Flavobacteriia</taxon>
        <taxon>Flavobacteriales</taxon>
        <taxon>Flavobacteriaceae</taxon>
    </lineage>
</organism>
<dbReference type="RefSeq" id="WP_105046794.1">
    <property type="nucleotide sequence ID" value="NZ_CP150662.1"/>
</dbReference>
<keyword evidence="1" id="KW-0812">Transmembrane</keyword>
<proteinExistence type="predicted"/>
<protein>
    <submittedName>
        <fullName evidence="3">Chemotaxis protein</fullName>
    </submittedName>
</protein>
<keyword evidence="4" id="KW-1185">Reference proteome</keyword>
<keyword evidence="1" id="KW-1133">Transmembrane helix</keyword>
<evidence type="ECO:0000313" key="4">
    <source>
        <dbReference type="Proteomes" id="UP000237608"/>
    </source>
</evidence>